<evidence type="ECO:0000313" key="2">
    <source>
        <dbReference type="Proteomes" id="UP001291623"/>
    </source>
</evidence>
<dbReference type="Proteomes" id="UP001291623">
    <property type="component" value="Unassembled WGS sequence"/>
</dbReference>
<organism evidence="1 2">
    <name type="scientific">Anisodus tanguticus</name>
    <dbReference type="NCBI Taxonomy" id="243964"/>
    <lineage>
        <taxon>Eukaryota</taxon>
        <taxon>Viridiplantae</taxon>
        <taxon>Streptophyta</taxon>
        <taxon>Embryophyta</taxon>
        <taxon>Tracheophyta</taxon>
        <taxon>Spermatophyta</taxon>
        <taxon>Magnoliopsida</taxon>
        <taxon>eudicotyledons</taxon>
        <taxon>Gunneridae</taxon>
        <taxon>Pentapetalae</taxon>
        <taxon>asterids</taxon>
        <taxon>lamiids</taxon>
        <taxon>Solanales</taxon>
        <taxon>Solanaceae</taxon>
        <taxon>Solanoideae</taxon>
        <taxon>Hyoscyameae</taxon>
        <taxon>Anisodus</taxon>
    </lineage>
</organism>
<keyword evidence="2" id="KW-1185">Reference proteome</keyword>
<evidence type="ECO:0000313" key="1">
    <source>
        <dbReference type="EMBL" id="KAK4340956.1"/>
    </source>
</evidence>
<gene>
    <name evidence="1" type="ORF">RND71_039457</name>
</gene>
<dbReference type="AlphaFoldDB" id="A0AAE1QX04"/>
<reference evidence="1" key="1">
    <citation type="submission" date="2023-12" db="EMBL/GenBank/DDBJ databases">
        <title>Genome assembly of Anisodus tanguticus.</title>
        <authorList>
            <person name="Wang Y.-J."/>
        </authorList>
    </citation>
    <scope>NUCLEOTIDE SEQUENCE</scope>
    <source>
        <strain evidence="1">KB-2021</strain>
        <tissue evidence="1">Leaf</tissue>
    </source>
</reference>
<accession>A0AAE1QX04</accession>
<protein>
    <submittedName>
        <fullName evidence="1">Uncharacterized protein</fullName>
    </submittedName>
</protein>
<comment type="caution">
    <text evidence="1">The sequence shown here is derived from an EMBL/GenBank/DDBJ whole genome shotgun (WGS) entry which is preliminary data.</text>
</comment>
<dbReference type="EMBL" id="JAVYJV010000022">
    <property type="protein sequence ID" value="KAK4340956.1"/>
    <property type="molecule type" value="Genomic_DNA"/>
</dbReference>
<sequence>MIPWKVYKAMAQITEAHHGFGQQSSGKILSACGKVIHDQNKFIMLVKDEISATGFDLADLFPSPKWLHEISWWRPTQRRM</sequence>
<proteinExistence type="predicted"/>
<name>A0AAE1QX04_9SOLA</name>